<evidence type="ECO:0000313" key="2">
    <source>
        <dbReference type="EMBL" id="TNN86443.1"/>
    </source>
</evidence>
<protein>
    <submittedName>
        <fullName evidence="2">Uncharacterized protein</fullName>
    </submittedName>
</protein>
<name>A0A4Z2J9S2_9TELE</name>
<dbReference type="AlphaFoldDB" id="A0A4Z2J9S2"/>
<evidence type="ECO:0000256" key="1">
    <source>
        <dbReference type="SAM" id="MobiDB-lite"/>
    </source>
</evidence>
<proteinExistence type="predicted"/>
<comment type="caution">
    <text evidence="2">The sequence shown here is derived from an EMBL/GenBank/DDBJ whole genome shotgun (WGS) entry which is preliminary data.</text>
</comment>
<accession>A0A4Z2J9S2</accession>
<reference evidence="2 3" key="1">
    <citation type="submission" date="2019-03" db="EMBL/GenBank/DDBJ databases">
        <title>First draft genome of Liparis tanakae, snailfish: a comprehensive survey of snailfish specific genes.</title>
        <authorList>
            <person name="Kim W."/>
            <person name="Song I."/>
            <person name="Jeong J.-H."/>
            <person name="Kim D."/>
            <person name="Kim S."/>
            <person name="Ryu S."/>
            <person name="Song J.Y."/>
            <person name="Lee S.K."/>
        </authorList>
    </citation>
    <scope>NUCLEOTIDE SEQUENCE [LARGE SCALE GENOMIC DNA]</scope>
    <source>
        <tissue evidence="2">Muscle</tissue>
    </source>
</reference>
<keyword evidence="3" id="KW-1185">Reference proteome</keyword>
<feature type="region of interest" description="Disordered" evidence="1">
    <location>
        <begin position="223"/>
        <end position="242"/>
    </location>
</feature>
<evidence type="ECO:0000313" key="3">
    <source>
        <dbReference type="Proteomes" id="UP000314294"/>
    </source>
</evidence>
<sequence>MLPQEQCHLLPLVKYGPHKQVVEVEGNQQWSVTEAGARRDLWTAPRTCFCAMSALSQARAVLSCSAGLAELPPEALLAAVFSQRSIIHQQKVGVETIKTVPLAQRVPQRLVGPEHLSHVSIHAPVLRAAVISPLLNACLTLRGRVKLSEPPWTDRISLGLSICHSLNISWNSTSGMVVSKPAVSSRGLFFELVSVLGLRGPREPPEWRGLFLAPIRARRDGGLTPPVGAMRSSGRSAALRER</sequence>
<gene>
    <name evidence="2" type="ORF">EYF80_003213</name>
</gene>
<dbReference type="EMBL" id="SRLO01000015">
    <property type="protein sequence ID" value="TNN86443.1"/>
    <property type="molecule type" value="Genomic_DNA"/>
</dbReference>
<dbReference type="OrthoDB" id="10682968at2759"/>
<organism evidence="2 3">
    <name type="scientific">Liparis tanakae</name>
    <name type="common">Tanaka's snailfish</name>
    <dbReference type="NCBI Taxonomy" id="230148"/>
    <lineage>
        <taxon>Eukaryota</taxon>
        <taxon>Metazoa</taxon>
        <taxon>Chordata</taxon>
        <taxon>Craniata</taxon>
        <taxon>Vertebrata</taxon>
        <taxon>Euteleostomi</taxon>
        <taxon>Actinopterygii</taxon>
        <taxon>Neopterygii</taxon>
        <taxon>Teleostei</taxon>
        <taxon>Neoteleostei</taxon>
        <taxon>Acanthomorphata</taxon>
        <taxon>Eupercaria</taxon>
        <taxon>Perciformes</taxon>
        <taxon>Cottioidei</taxon>
        <taxon>Cottales</taxon>
        <taxon>Liparidae</taxon>
        <taxon>Liparis</taxon>
    </lineage>
</organism>
<dbReference type="Proteomes" id="UP000314294">
    <property type="component" value="Unassembled WGS sequence"/>
</dbReference>